<name>A0A1V5SK81_9BACT</name>
<sequence>MRKIPGIPIFILISCFVISIPILAEEKVLTVEEVYLGLSSGPLRDAKLATLPDGILLRAGNLTIDQQQVDEKIAQSEPELQEQLKRNAFYVLEQAATYPILLSEAKKWMATQNIQSNNPNEDEHFKLYLESLVPPDLTISDQEAQIFYDQNHESFGEVSFNEVKETVIDYLLSQKKQEAINAYVRSLSQHLEIEVNADWVKVQSESALDNSVDQARRNGLPVMVDFGASGCVPCDMMAPILEELQMSLKEKCTILFTDVRIYQVLSARYQISNIPTQVFFDREGIEVFRHTGFFSKEEILDKLAELGVD</sequence>
<dbReference type="PANTHER" id="PTHR45663">
    <property type="entry name" value="GEO12009P1"/>
    <property type="match status" value="1"/>
</dbReference>
<reference evidence="2" key="1">
    <citation type="submission" date="2017-02" db="EMBL/GenBank/DDBJ databases">
        <title>Delving into the versatile metabolic prowess of the omnipresent phylum Bacteroidetes.</title>
        <authorList>
            <person name="Nobu M.K."/>
            <person name="Mei R."/>
            <person name="Narihiro T."/>
            <person name="Kuroda K."/>
            <person name="Liu W.-T."/>
        </authorList>
    </citation>
    <scope>NUCLEOTIDE SEQUENCE</scope>
    <source>
        <strain evidence="2">ADurb.Bin276</strain>
    </source>
</reference>
<dbReference type="InterPro" id="IPR013766">
    <property type="entry name" value="Thioredoxin_domain"/>
</dbReference>
<proteinExistence type="predicted"/>
<evidence type="ECO:0000313" key="2">
    <source>
        <dbReference type="EMBL" id="OQA54950.1"/>
    </source>
</evidence>
<accession>A0A1V5SK81</accession>
<dbReference type="InterPro" id="IPR036249">
    <property type="entry name" value="Thioredoxin-like_sf"/>
</dbReference>
<protein>
    <submittedName>
        <fullName evidence="2">Thioredoxin-like protein</fullName>
    </submittedName>
</protein>
<dbReference type="CDD" id="cd02947">
    <property type="entry name" value="TRX_family"/>
    <property type="match status" value="1"/>
</dbReference>
<dbReference type="PANTHER" id="PTHR45663:SF11">
    <property type="entry name" value="GEO12009P1"/>
    <property type="match status" value="1"/>
</dbReference>
<dbReference type="EMBL" id="MWBQ01000188">
    <property type="protein sequence ID" value="OQA54950.1"/>
    <property type="molecule type" value="Genomic_DNA"/>
</dbReference>
<organism evidence="2">
    <name type="scientific">Candidatus Atribacter allofermentans</name>
    <dbReference type="NCBI Taxonomy" id="1852833"/>
    <lineage>
        <taxon>Bacteria</taxon>
        <taxon>Pseudomonadati</taxon>
        <taxon>Atribacterota</taxon>
        <taxon>Atribacteria</taxon>
        <taxon>Atribacterales</taxon>
        <taxon>Atribacteraceae</taxon>
        <taxon>Atribacter</taxon>
    </lineage>
</organism>
<dbReference type="GO" id="GO:0045454">
    <property type="term" value="P:cell redox homeostasis"/>
    <property type="evidence" value="ECO:0007669"/>
    <property type="project" value="TreeGrafter"/>
</dbReference>
<comment type="caution">
    <text evidence="2">The sequence shown here is derived from an EMBL/GenBank/DDBJ whole genome shotgun (WGS) entry which is preliminary data.</text>
</comment>
<dbReference type="GO" id="GO:0005829">
    <property type="term" value="C:cytosol"/>
    <property type="evidence" value="ECO:0007669"/>
    <property type="project" value="TreeGrafter"/>
</dbReference>
<dbReference type="GO" id="GO:0015035">
    <property type="term" value="F:protein-disulfide reductase activity"/>
    <property type="evidence" value="ECO:0007669"/>
    <property type="project" value="TreeGrafter"/>
</dbReference>
<dbReference type="Proteomes" id="UP000485569">
    <property type="component" value="Unassembled WGS sequence"/>
</dbReference>
<dbReference type="PROSITE" id="PS51257">
    <property type="entry name" value="PROKAR_LIPOPROTEIN"/>
    <property type="match status" value="1"/>
</dbReference>
<feature type="domain" description="Thioredoxin" evidence="1">
    <location>
        <begin position="128"/>
        <end position="308"/>
    </location>
</feature>
<dbReference type="Gene3D" id="3.40.30.10">
    <property type="entry name" value="Glutaredoxin"/>
    <property type="match status" value="1"/>
</dbReference>
<dbReference type="AlphaFoldDB" id="A0A1V5SK81"/>
<dbReference type="PROSITE" id="PS51352">
    <property type="entry name" value="THIOREDOXIN_2"/>
    <property type="match status" value="1"/>
</dbReference>
<gene>
    <name evidence="2" type="ORF">BWY41_01824</name>
</gene>
<dbReference type="SUPFAM" id="SSF52833">
    <property type="entry name" value="Thioredoxin-like"/>
    <property type="match status" value="1"/>
</dbReference>
<dbReference type="Gene3D" id="1.10.4030.10">
    <property type="entry name" value="Porin chaperone SurA, peptide-binding domain"/>
    <property type="match status" value="1"/>
</dbReference>
<dbReference type="Pfam" id="PF00085">
    <property type="entry name" value="Thioredoxin"/>
    <property type="match status" value="1"/>
</dbReference>
<evidence type="ECO:0000259" key="1">
    <source>
        <dbReference type="PROSITE" id="PS51352"/>
    </source>
</evidence>